<reference evidence="2 3" key="1">
    <citation type="submission" date="2016-11" db="EMBL/GenBank/DDBJ databases">
        <title>The macronuclear genome of Stentor coeruleus: a giant cell with tiny introns.</title>
        <authorList>
            <person name="Slabodnick M."/>
            <person name="Ruby J.G."/>
            <person name="Reiff S.B."/>
            <person name="Swart E.C."/>
            <person name="Gosai S."/>
            <person name="Prabakaran S."/>
            <person name="Witkowska E."/>
            <person name="Larue G.E."/>
            <person name="Fisher S."/>
            <person name="Freeman R.M."/>
            <person name="Gunawardena J."/>
            <person name="Chu W."/>
            <person name="Stover N.A."/>
            <person name="Gregory B.D."/>
            <person name="Nowacki M."/>
            <person name="Derisi J."/>
            <person name="Roy S.W."/>
            <person name="Marshall W.F."/>
            <person name="Sood P."/>
        </authorList>
    </citation>
    <scope>NUCLEOTIDE SEQUENCE [LARGE SCALE GENOMIC DNA]</scope>
    <source>
        <strain evidence="2">WM001</strain>
    </source>
</reference>
<evidence type="ECO:0000313" key="3">
    <source>
        <dbReference type="Proteomes" id="UP000187209"/>
    </source>
</evidence>
<dbReference type="Proteomes" id="UP000187209">
    <property type="component" value="Unassembled WGS sequence"/>
</dbReference>
<feature type="transmembrane region" description="Helical" evidence="1">
    <location>
        <begin position="6"/>
        <end position="26"/>
    </location>
</feature>
<protein>
    <submittedName>
        <fullName evidence="2">Uncharacterized protein</fullName>
    </submittedName>
</protein>
<feature type="transmembrane region" description="Helical" evidence="1">
    <location>
        <begin position="190"/>
        <end position="214"/>
    </location>
</feature>
<keyword evidence="1" id="KW-1133">Transmembrane helix</keyword>
<evidence type="ECO:0000256" key="1">
    <source>
        <dbReference type="SAM" id="Phobius"/>
    </source>
</evidence>
<dbReference type="AlphaFoldDB" id="A0A1R2CT86"/>
<gene>
    <name evidence="2" type="ORF">SteCoe_5088</name>
</gene>
<keyword evidence="1" id="KW-0472">Membrane</keyword>
<feature type="transmembrane region" description="Helical" evidence="1">
    <location>
        <begin position="220"/>
        <end position="239"/>
    </location>
</feature>
<sequence>MSKYIGYWLIGLSTGTASLISVTQYLKSYKIGLDYIKYKNSSDIFPTSQTEWDSNYNTYKSSLPTTSSPLSFKDFQEHTRLQWIYENQKETDFLHLIFPFANPRLEKFNSIYYIPITENTAKNIGYLIGFGALLPIFTKTNFTSNLICTIASGLLAVKYIENSNIYWNYRVQDNESIQSYKIYKLICQKYSMYSLGVLWAQIFCTTLFCLKFPAEIGPRHFFMFMGMNITYLIGIAAQLKDSNSTQTINDEFLTKFLKEKGTQEELPKEFKPPLQLAFWSLCYWLSSFGNHTLINTTLKNSIKLPILLAGIDGAVQNLDTNQKRSDFVSSTINLGIFAYLISKYSWSMAVMIFKCFK</sequence>
<keyword evidence="3" id="KW-1185">Reference proteome</keyword>
<proteinExistence type="predicted"/>
<accession>A0A1R2CT86</accession>
<evidence type="ECO:0000313" key="2">
    <source>
        <dbReference type="EMBL" id="OMJ92212.1"/>
    </source>
</evidence>
<comment type="caution">
    <text evidence="2">The sequence shown here is derived from an EMBL/GenBank/DDBJ whole genome shotgun (WGS) entry which is preliminary data.</text>
</comment>
<organism evidence="2 3">
    <name type="scientific">Stentor coeruleus</name>
    <dbReference type="NCBI Taxonomy" id="5963"/>
    <lineage>
        <taxon>Eukaryota</taxon>
        <taxon>Sar</taxon>
        <taxon>Alveolata</taxon>
        <taxon>Ciliophora</taxon>
        <taxon>Postciliodesmatophora</taxon>
        <taxon>Heterotrichea</taxon>
        <taxon>Heterotrichida</taxon>
        <taxon>Stentoridae</taxon>
        <taxon>Stentor</taxon>
    </lineage>
</organism>
<dbReference type="EMBL" id="MPUH01000066">
    <property type="protein sequence ID" value="OMJ92212.1"/>
    <property type="molecule type" value="Genomic_DNA"/>
</dbReference>
<name>A0A1R2CT86_9CILI</name>
<keyword evidence="1" id="KW-0812">Transmembrane</keyword>